<keyword evidence="9" id="KW-1185">Reference proteome</keyword>
<gene>
    <name evidence="8" type="ORF">DSM100688_0131</name>
</gene>
<organism evidence="8 9">
    <name type="scientific">Bifidobacterium ramosum</name>
    <dbReference type="NCBI Taxonomy" id="1798158"/>
    <lineage>
        <taxon>Bacteria</taxon>
        <taxon>Bacillati</taxon>
        <taxon>Actinomycetota</taxon>
        <taxon>Actinomycetes</taxon>
        <taxon>Bifidobacteriales</taxon>
        <taxon>Bifidobacteriaceae</taxon>
        <taxon>Bifidobacterium</taxon>
    </lineage>
</organism>
<dbReference type="SMART" id="SM00490">
    <property type="entry name" value="HELICc"/>
    <property type="match status" value="1"/>
</dbReference>
<dbReference type="PROSITE" id="PS51194">
    <property type="entry name" value="HELICASE_CTER"/>
    <property type="match status" value="1"/>
</dbReference>
<dbReference type="PROSITE" id="PS51192">
    <property type="entry name" value="HELICASE_ATP_BIND_1"/>
    <property type="match status" value="1"/>
</dbReference>
<protein>
    <submittedName>
        <fullName evidence="8">ATP-dependent RNA helicase HrpA</fullName>
    </submittedName>
</protein>
<evidence type="ECO:0000256" key="2">
    <source>
        <dbReference type="ARBA" id="ARBA00022801"/>
    </source>
</evidence>
<dbReference type="InterPro" id="IPR003593">
    <property type="entry name" value="AAA+_ATPase"/>
</dbReference>
<dbReference type="Pfam" id="PF00271">
    <property type="entry name" value="Helicase_C"/>
    <property type="match status" value="1"/>
</dbReference>
<dbReference type="SUPFAM" id="SSF52540">
    <property type="entry name" value="P-loop containing nucleoside triphosphate hydrolases"/>
    <property type="match status" value="1"/>
</dbReference>
<evidence type="ECO:0000259" key="6">
    <source>
        <dbReference type="PROSITE" id="PS51192"/>
    </source>
</evidence>
<dbReference type="InterPro" id="IPR014001">
    <property type="entry name" value="Helicase_ATP-bd"/>
</dbReference>
<dbReference type="PANTHER" id="PTHR18934">
    <property type="entry name" value="ATP-DEPENDENT RNA HELICASE"/>
    <property type="match status" value="1"/>
</dbReference>
<keyword evidence="3 8" id="KW-0347">Helicase</keyword>
<dbReference type="InterPro" id="IPR027417">
    <property type="entry name" value="P-loop_NTPase"/>
</dbReference>
<feature type="domain" description="Helicase C-terminal" evidence="7">
    <location>
        <begin position="268"/>
        <end position="445"/>
    </location>
</feature>
<dbReference type="Pfam" id="PF11898">
    <property type="entry name" value="DUF3418"/>
    <property type="match status" value="2"/>
</dbReference>
<dbReference type="Pfam" id="PF00270">
    <property type="entry name" value="DEAD"/>
    <property type="match status" value="1"/>
</dbReference>
<dbReference type="InterPro" id="IPR011545">
    <property type="entry name" value="DEAD/DEAH_box_helicase_dom"/>
</dbReference>
<name>A0A6L4X3H0_9BIFI</name>
<dbReference type="Gene3D" id="1.20.120.1080">
    <property type="match status" value="1"/>
</dbReference>
<keyword evidence="2" id="KW-0378">Hydrolase</keyword>
<proteinExistence type="predicted"/>
<dbReference type="InterPro" id="IPR024590">
    <property type="entry name" value="HrpA_C"/>
</dbReference>
<dbReference type="SMART" id="SM00847">
    <property type="entry name" value="HA2"/>
    <property type="match status" value="1"/>
</dbReference>
<evidence type="ECO:0000256" key="3">
    <source>
        <dbReference type="ARBA" id="ARBA00022806"/>
    </source>
</evidence>
<feature type="region of interest" description="Disordered" evidence="5">
    <location>
        <begin position="1004"/>
        <end position="1039"/>
    </location>
</feature>
<dbReference type="GO" id="GO:0004386">
    <property type="term" value="F:helicase activity"/>
    <property type="evidence" value="ECO:0007669"/>
    <property type="project" value="UniProtKB-KW"/>
</dbReference>
<dbReference type="PANTHER" id="PTHR18934:SF99">
    <property type="entry name" value="ATP-DEPENDENT RNA HELICASE DHX37-RELATED"/>
    <property type="match status" value="1"/>
</dbReference>
<dbReference type="GO" id="GO:0005524">
    <property type="term" value="F:ATP binding"/>
    <property type="evidence" value="ECO:0007669"/>
    <property type="project" value="UniProtKB-KW"/>
</dbReference>
<feature type="region of interest" description="Disordered" evidence="5">
    <location>
        <begin position="234"/>
        <end position="258"/>
    </location>
</feature>
<reference evidence="8 9" key="1">
    <citation type="submission" date="2019-10" db="EMBL/GenBank/DDBJ databases">
        <title>Characterization of the phylogenetic diversity of two novel species belonging to the genus Bifidobacterium: Bifidobacterium cebidarum sp. nov. and Bifidobacterium leontopitheci sp. nov.</title>
        <authorList>
            <person name="Lugli G.A."/>
            <person name="Duranti S."/>
            <person name="Milani C."/>
            <person name="Turroni F."/>
            <person name="Ventura M."/>
        </authorList>
    </citation>
    <scope>NUCLEOTIDE SEQUENCE [LARGE SCALE GENOMIC DNA]</scope>
    <source>
        <strain evidence="8 9">DSM 100688</strain>
    </source>
</reference>
<evidence type="ECO:0000259" key="7">
    <source>
        <dbReference type="PROSITE" id="PS51194"/>
    </source>
</evidence>
<dbReference type="Gene3D" id="3.40.50.300">
    <property type="entry name" value="P-loop containing nucleotide triphosphate hydrolases"/>
    <property type="match status" value="2"/>
</dbReference>
<dbReference type="GO" id="GO:0003723">
    <property type="term" value="F:RNA binding"/>
    <property type="evidence" value="ECO:0007669"/>
    <property type="project" value="TreeGrafter"/>
</dbReference>
<evidence type="ECO:0000256" key="4">
    <source>
        <dbReference type="ARBA" id="ARBA00022840"/>
    </source>
</evidence>
<evidence type="ECO:0000313" key="9">
    <source>
        <dbReference type="Proteomes" id="UP000482084"/>
    </source>
</evidence>
<dbReference type="Proteomes" id="UP000482084">
    <property type="component" value="Unassembled WGS sequence"/>
</dbReference>
<comment type="caution">
    <text evidence="8">The sequence shown here is derived from an EMBL/GenBank/DDBJ whole genome shotgun (WGS) entry which is preliminary data.</text>
</comment>
<evidence type="ECO:0000256" key="1">
    <source>
        <dbReference type="ARBA" id="ARBA00022741"/>
    </source>
</evidence>
<keyword evidence="4" id="KW-0067">ATP-binding</keyword>
<keyword evidence="1" id="KW-0547">Nucleotide-binding</keyword>
<evidence type="ECO:0000313" key="8">
    <source>
        <dbReference type="EMBL" id="KAB8289053.1"/>
    </source>
</evidence>
<feature type="domain" description="Helicase ATP-binding" evidence="6">
    <location>
        <begin position="26"/>
        <end position="190"/>
    </location>
</feature>
<dbReference type="CDD" id="cd18791">
    <property type="entry name" value="SF2_C_RHA"/>
    <property type="match status" value="1"/>
</dbReference>
<dbReference type="InterPro" id="IPR007502">
    <property type="entry name" value="Helicase-assoc_dom"/>
</dbReference>
<evidence type="ECO:0000256" key="5">
    <source>
        <dbReference type="SAM" id="MobiDB-lite"/>
    </source>
</evidence>
<dbReference type="GO" id="GO:0016787">
    <property type="term" value="F:hydrolase activity"/>
    <property type="evidence" value="ECO:0007669"/>
    <property type="project" value="UniProtKB-KW"/>
</dbReference>
<dbReference type="SMART" id="SM00487">
    <property type="entry name" value="DEXDc"/>
    <property type="match status" value="1"/>
</dbReference>
<dbReference type="EMBL" id="WBSM01000001">
    <property type="protein sequence ID" value="KAB8289053.1"/>
    <property type="molecule type" value="Genomic_DNA"/>
</dbReference>
<dbReference type="InterPro" id="IPR011709">
    <property type="entry name" value="DEAD-box_helicase_OB_fold"/>
</dbReference>
<dbReference type="InterPro" id="IPR001650">
    <property type="entry name" value="Helicase_C-like"/>
</dbReference>
<dbReference type="FunFam" id="1.20.120.1080:FF:000005">
    <property type="entry name" value="ATP-dependent helicase HrpA"/>
    <property type="match status" value="1"/>
</dbReference>
<dbReference type="SMART" id="SM00382">
    <property type="entry name" value="AAA"/>
    <property type="match status" value="1"/>
</dbReference>
<dbReference type="Pfam" id="PF07717">
    <property type="entry name" value="OB_NTP_bind"/>
    <property type="match status" value="1"/>
</dbReference>
<sequence>MYRDDSLMKFEYPPELPVSAARDEIANAVRHSQVVIVSGQTGSGKTTQLPKILLELGRGSHGRQIVHTQPRRLAARTVAERIAAEMGVRLGDEVGYQVRFTDESSPKTRLRVVTDGILLAQIQRDPKLNQYDTIVIDEAHERSLNIDFLLGYLTALLPQRRDLKLVITSATIDSVKFKEHFEHALHEKVPVIEVSGRTFPVQIVYEPLGTAPALMRNVPGFETGAMPGEEAYAQLSAAPSAAERGGSGNGRGTDRDTDMDMPTAVARACAELVIHSSHERGARDILVFASGERDIHEFENALRRHYGPRADDMRRPDAIEIMPLFARLSAKDQHRVFEPHTHQRIVIATNVAETSLTVPGIRYVVDPGTARISRYSKTAKVQRLPIEPISQASADQRSGRCGRIADGIAIRLYSREDYETRPRFTEPEILRTSLGAVVLHMLSVGVARTAEDVTNFGFIDPPDMKAVSDGFNELTELKAVARKRGEVVLTHIGRQLARIPIDVRLGRMVIEAAKSTTPDTLAAVLVIVAFLSLQDPRERPDEARDEADRIHNRYADSTSDYLTALNIWDRIFQADGEPSNSALRRICKTEYFSWMRVRQWKDLVNQLTDMCHELKFTVGSPQPASRPGLEIRQLPINQQAAGSLRCSWDDRGIHTSMLAGLLSMMGMQIIREPKASDFTGLKGAARAKAIKRAQKMAKNDYQGARGTHFALFPASSVAKSTPAWVMSTELVETSRLWARYSAAIDPAWAEPLAGQLTRTTYAEPHWSGSRGSAVASAKVLLYGLPIVQDRTVQWGRINPLEARDFLIRQGLVEGDIQQRFSYDEFVGRNRDVLDDAADDASRTRQLAATVSDEDLFDFYQSVIPNDVTCVADLAKWWKREHDEHPHLLDFDPDKVERLASSESVSLADYPDHWHTLGTDGQPIDLRLSYVYDPHDPADGVTVHVPLKALSRLTPEQFTWNVPGLLDELIVGLIKALPKSLRVQFVPAPDTARKIRAWIDDHVADLPGSGERNKPNLPPAGGLDGSDDGTNGGGAQADAARWPDLPHVFTRAAIATVGAQIHPEVLTGDLWDRLSPYLRMTFAVEQQIPAPKNARGRRGGRGPVKVLGTGKSLVELQRRFAAQAEASARQMVKRQADRAADQGKLVEQANLLHKAGATTESRATMLWHGALDALRLPSERISSRWLGTEALMLASAPYKTTKDLVEDLQLAAVKRLLPKVDALPDDDALADAVLGVTEVYEDTVYAVAHDVITILKRHAEVDKATSGKADLPMLSVLQSVREHIATLVFPGFIGAAPPDALANIPRYLQADMLRLTKAKADKNRDVRWAWEADEARQLVDKATARAKAEPAGPRHEALTKRATAARWMLEEFYVSLWAQELGTAKPVSLNRIKKALAA</sequence>
<accession>A0A6L4X3H0</accession>